<accession>A0A8H6XY75</accession>
<organism evidence="2 3">
    <name type="scientific">Mycena venus</name>
    <dbReference type="NCBI Taxonomy" id="2733690"/>
    <lineage>
        <taxon>Eukaryota</taxon>
        <taxon>Fungi</taxon>
        <taxon>Dikarya</taxon>
        <taxon>Basidiomycota</taxon>
        <taxon>Agaricomycotina</taxon>
        <taxon>Agaricomycetes</taxon>
        <taxon>Agaricomycetidae</taxon>
        <taxon>Agaricales</taxon>
        <taxon>Marasmiineae</taxon>
        <taxon>Mycenaceae</taxon>
        <taxon>Mycena</taxon>
    </lineage>
</organism>
<sequence>MELLEVSGPLLVVLETHTGTGKIEFVAGVQCYIATPSCDYIKEKVLLYLTDVFGIPLVNKLLADAFARKGFKTVIMDYHNNDSIPVGTMHRPSAMTSLGGSPSTLLSSAARRSHSSCPQGRWGNQFALDGVIAAASVHHLSFLDVPGDLEKYAATVTAPLLINSCEMDWQFGPDAQAQADVIFANFEPGYKREYFEGCDHGFAVRGDVKVPKIKAGKEEAFEATVEWMKKYL</sequence>
<dbReference type="InterPro" id="IPR029058">
    <property type="entry name" value="AB_hydrolase_fold"/>
</dbReference>
<dbReference type="AlphaFoldDB" id="A0A8H6XY75"/>
<dbReference type="SUPFAM" id="SSF53474">
    <property type="entry name" value="alpha/beta-Hydrolases"/>
    <property type="match status" value="1"/>
</dbReference>
<dbReference type="OrthoDB" id="17560at2759"/>
<evidence type="ECO:0000259" key="1">
    <source>
        <dbReference type="Pfam" id="PF01738"/>
    </source>
</evidence>
<dbReference type="Gene3D" id="3.40.50.1820">
    <property type="entry name" value="alpha/beta hydrolase"/>
    <property type="match status" value="1"/>
</dbReference>
<dbReference type="Proteomes" id="UP000620124">
    <property type="component" value="Unassembled WGS sequence"/>
</dbReference>
<dbReference type="Pfam" id="PF01738">
    <property type="entry name" value="DLH"/>
    <property type="match status" value="1"/>
</dbReference>
<dbReference type="PANTHER" id="PTHR17630">
    <property type="entry name" value="DIENELACTONE HYDROLASE"/>
    <property type="match status" value="1"/>
</dbReference>
<evidence type="ECO:0000313" key="3">
    <source>
        <dbReference type="Proteomes" id="UP000620124"/>
    </source>
</evidence>
<name>A0A8H6XY75_9AGAR</name>
<dbReference type="EMBL" id="JACAZI010000010">
    <property type="protein sequence ID" value="KAF7350493.1"/>
    <property type="molecule type" value="Genomic_DNA"/>
</dbReference>
<dbReference type="GO" id="GO:0016787">
    <property type="term" value="F:hydrolase activity"/>
    <property type="evidence" value="ECO:0007669"/>
    <property type="project" value="UniProtKB-KW"/>
</dbReference>
<proteinExistence type="predicted"/>
<dbReference type="InterPro" id="IPR002925">
    <property type="entry name" value="Dienelactn_hydro"/>
</dbReference>
<keyword evidence="3" id="KW-1185">Reference proteome</keyword>
<protein>
    <submittedName>
        <fullName evidence="2">Dienelactone hydrolase endo--beta-d-glucanase</fullName>
    </submittedName>
</protein>
<dbReference type="PANTHER" id="PTHR17630:SF44">
    <property type="entry name" value="PROTEIN AIM2"/>
    <property type="match status" value="1"/>
</dbReference>
<feature type="domain" description="Dienelactone hydrolase" evidence="1">
    <location>
        <begin position="30"/>
        <end position="232"/>
    </location>
</feature>
<gene>
    <name evidence="2" type="ORF">MVEN_01354900</name>
</gene>
<reference evidence="2" key="1">
    <citation type="submission" date="2020-05" db="EMBL/GenBank/DDBJ databases">
        <title>Mycena genomes resolve the evolution of fungal bioluminescence.</title>
        <authorList>
            <person name="Tsai I.J."/>
        </authorList>
    </citation>
    <scope>NUCLEOTIDE SEQUENCE</scope>
    <source>
        <strain evidence="2">CCC161011</strain>
    </source>
</reference>
<comment type="caution">
    <text evidence="2">The sequence shown here is derived from an EMBL/GenBank/DDBJ whole genome shotgun (WGS) entry which is preliminary data.</text>
</comment>
<keyword evidence="2" id="KW-0378">Hydrolase</keyword>
<evidence type="ECO:0000313" key="2">
    <source>
        <dbReference type="EMBL" id="KAF7350493.1"/>
    </source>
</evidence>